<dbReference type="Proteomes" id="UP001530400">
    <property type="component" value="Unassembled WGS sequence"/>
</dbReference>
<dbReference type="Pfam" id="PF00808">
    <property type="entry name" value="CBFD_NFYB_HMF"/>
    <property type="match status" value="1"/>
</dbReference>
<feature type="region of interest" description="Disordered" evidence="3">
    <location>
        <begin position="1"/>
        <end position="25"/>
    </location>
</feature>
<dbReference type="SUPFAM" id="SSF47113">
    <property type="entry name" value="Histone-fold"/>
    <property type="match status" value="1"/>
</dbReference>
<feature type="region of interest" description="Disordered" evidence="3">
    <location>
        <begin position="115"/>
        <end position="179"/>
    </location>
</feature>
<dbReference type="InterPro" id="IPR051377">
    <property type="entry name" value="DNA_Pol-Epsilon_Subunit"/>
</dbReference>
<evidence type="ECO:0000313" key="5">
    <source>
        <dbReference type="EMBL" id="KAL3805244.1"/>
    </source>
</evidence>
<evidence type="ECO:0000313" key="6">
    <source>
        <dbReference type="Proteomes" id="UP001530400"/>
    </source>
</evidence>
<dbReference type="EMBL" id="JALLPJ020000009">
    <property type="protein sequence ID" value="KAL3805244.1"/>
    <property type="molecule type" value="Genomic_DNA"/>
</dbReference>
<accession>A0ABD3QYY9</accession>
<dbReference type="Gene3D" id="1.10.20.10">
    <property type="entry name" value="Histone, subunit A"/>
    <property type="match status" value="1"/>
</dbReference>
<reference evidence="5 6" key="1">
    <citation type="submission" date="2024-10" db="EMBL/GenBank/DDBJ databases">
        <title>Updated reference genomes for cyclostephanoid diatoms.</title>
        <authorList>
            <person name="Roberts W.R."/>
            <person name="Alverson A.J."/>
        </authorList>
    </citation>
    <scope>NUCLEOTIDE SEQUENCE [LARGE SCALE GENOMIC DNA]</scope>
    <source>
        <strain evidence="5 6">AJA010-31</strain>
    </source>
</reference>
<organism evidence="5 6">
    <name type="scientific">Cyclotella atomus</name>
    <dbReference type="NCBI Taxonomy" id="382360"/>
    <lineage>
        <taxon>Eukaryota</taxon>
        <taxon>Sar</taxon>
        <taxon>Stramenopiles</taxon>
        <taxon>Ochrophyta</taxon>
        <taxon>Bacillariophyta</taxon>
        <taxon>Coscinodiscophyceae</taxon>
        <taxon>Thalassiosirophycidae</taxon>
        <taxon>Stephanodiscales</taxon>
        <taxon>Stephanodiscaceae</taxon>
        <taxon>Cyclotella</taxon>
    </lineage>
</organism>
<feature type="compositionally biased region" description="Polar residues" evidence="3">
    <location>
        <begin position="1"/>
        <end position="15"/>
    </location>
</feature>
<evidence type="ECO:0000256" key="2">
    <source>
        <dbReference type="ARBA" id="ARBA00023242"/>
    </source>
</evidence>
<dbReference type="InterPro" id="IPR003958">
    <property type="entry name" value="CBFA_NFYB_domain"/>
</dbReference>
<evidence type="ECO:0000256" key="1">
    <source>
        <dbReference type="ARBA" id="ARBA00004123"/>
    </source>
</evidence>
<sequence length="179" mass="20208">MTSQQSETTNPTPKSTAEVAPLPKKETVEFEPPLACIRRLLKNALPKSTNVSKDSAAAITRACGIFVFYLTSCANDLAREGRRTTIGAKDVLGALQELDFEEFAPQMEKFLEQHRKEEKTKKEEKEKLKAAKKGGDEKKDDEVAKDAEIEEVDETEEKQHSRDEEEEIRSPLKKQKVDD</sequence>
<dbReference type="CDD" id="cd22928">
    <property type="entry name" value="HFD_POLE3_DPB4"/>
    <property type="match status" value="1"/>
</dbReference>
<comment type="subcellular location">
    <subcellularLocation>
        <location evidence="1">Nucleus</location>
    </subcellularLocation>
</comment>
<feature type="domain" description="Transcription factor CBF/NF-Y/archaeal histone" evidence="4">
    <location>
        <begin position="33"/>
        <end position="95"/>
    </location>
</feature>
<keyword evidence="6" id="KW-1185">Reference proteome</keyword>
<dbReference type="InterPro" id="IPR009072">
    <property type="entry name" value="Histone-fold"/>
</dbReference>
<dbReference type="PANTHER" id="PTHR46172">
    <property type="entry name" value="DNA POLYMERASE EPSILON SUBUNIT 3"/>
    <property type="match status" value="1"/>
</dbReference>
<gene>
    <name evidence="5" type="ORF">ACHAWO_009046</name>
</gene>
<protein>
    <recommendedName>
        <fullName evidence="4">Transcription factor CBF/NF-Y/archaeal histone domain-containing protein</fullName>
    </recommendedName>
</protein>
<keyword evidence="2" id="KW-0539">Nucleus</keyword>
<comment type="caution">
    <text evidence="5">The sequence shown here is derived from an EMBL/GenBank/DDBJ whole genome shotgun (WGS) entry which is preliminary data.</text>
</comment>
<evidence type="ECO:0000259" key="4">
    <source>
        <dbReference type="Pfam" id="PF00808"/>
    </source>
</evidence>
<dbReference type="GO" id="GO:0005634">
    <property type="term" value="C:nucleus"/>
    <property type="evidence" value="ECO:0007669"/>
    <property type="project" value="UniProtKB-SubCell"/>
</dbReference>
<evidence type="ECO:0000256" key="3">
    <source>
        <dbReference type="SAM" id="MobiDB-lite"/>
    </source>
</evidence>
<feature type="compositionally biased region" description="Basic and acidic residues" evidence="3">
    <location>
        <begin position="115"/>
        <end position="147"/>
    </location>
</feature>
<name>A0ABD3QYY9_9STRA</name>
<proteinExistence type="predicted"/>
<dbReference type="AlphaFoldDB" id="A0ABD3QYY9"/>
<dbReference type="PANTHER" id="PTHR46172:SF1">
    <property type="entry name" value="DNA POLYMERASE EPSILON SUBUNIT 3"/>
    <property type="match status" value="1"/>
</dbReference>